<dbReference type="Gene3D" id="3.30.40.10">
    <property type="entry name" value="Zinc/RING finger domain, C3HC4 (zinc finger)"/>
    <property type="match status" value="1"/>
</dbReference>
<feature type="transmembrane region" description="Helical" evidence="9">
    <location>
        <begin position="304"/>
        <end position="326"/>
    </location>
</feature>
<keyword evidence="13" id="KW-1185">Reference proteome</keyword>
<evidence type="ECO:0000313" key="13">
    <source>
        <dbReference type="Proteomes" id="UP000030764"/>
    </source>
</evidence>
<dbReference type="GO" id="GO:0036503">
    <property type="term" value="P:ERAD pathway"/>
    <property type="evidence" value="ECO:0007669"/>
    <property type="project" value="TreeGrafter"/>
</dbReference>
<dbReference type="Proteomes" id="UP000030764">
    <property type="component" value="Unassembled WGS sequence"/>
</dbReference>
<name>A0A085NGB8_9BILA</name>
<keyword evidence="4 8" id="KW-0863">Zinc-finger</keyword>
<evidence type="ECO:0000256" key="9">
    <source>
        <dbReference type="SAM" id="Phobius"/>
    </source>
</evidence>
<dbReference type="GO" id="GO:0008270">
    <property type="term" value="F:zinc ion binding"/>
    <property type="evidence" value="ECO:0007669"/>
    <property type="project" value="UniProtKB-KW"/>
</dbReference>
<organism evidence="12">
    <name type="scientific">Trichuris suis</name>
    <name type="common">pig whipworm</name>
    <dbReference type="NCBI Taxonomy" id="68888"/>
    <lineage>
        <taxon>Eukaryota</taxon>
        <taxon>Metazoa</taxon>
        <taxon>Ecdysozoa</taxon>
        <taxon>Nematoda</taxon>
        <taxon>Enoplea</taxon>
        <taxon>Dorylaimia</taxon>
        <taxon>Trichinellida</taxon>
        <taxon>Trichuridae</taxon>
        <taxon>Trichuris</taxon>
    </lineage>
</organism>
<sequence length="329" mass="38422">MPFLALRKMELDSKDLLSLYENFSSNDLLQLDDHLRMKIQHARLHEKHKDHESMHAQMVLILLCAVFLGQFCLVQWKKRHFRSYQTATLFWMWLIPIIFSVKRGWWRFSSIWMIFSVSTLFVVSKARQKQISGSTPRLIYKWFLFSHRLSYVLGFVGYAVILGSVLGLNVLVNASFQTGMDFGIVLMFYGLYFGVLNRDFAEICANTMASHIGYFNRDGLPCRTLEEGVCAVCGNTIASDDENLAEKKYRLTCSHVFHEFCIRGWCIVGKNEICPYCREKVDLKQMFQNPWEKPEMMYGQFLDFIRYLVAWQPLIVTFVQGVNFVLGLE</sequence>
<comment type="subcellular location">
    <subcellularLocation>
        <location evidence="1">Membrane</location>
        <topology evidence="1">Multi-pass membrane protein</topology>
    </subcellularLocation>
</comment>
<dbReference type="OrthoDB" id="446635at2759"/>
<accession>A0A085NGB8</accession>
<keyword evidence="6 9" id="KW-1133">Transmembrane helix</keyword>
<feature type="transmembrane region" description="Helical" evidence="9">
    <location>
        <begin position="149"/>
        <end position="172"/>
    </location>
</feature>
<evidence type="ECO:0000256" key="1">
    <source>
        <dbReference type="ARBA" id="ARBA00004141"/>
    </source>
</evidence>
<evidence type="ECO:0000256" key="2">
    <source>
        <dbReference type="ARBA" id="ARBA00022692"/>
    </source>
</evidence>
<feature type="transmembrane region" description="Helical" evidence="9">
    <location>
        <begin position="178"/>
        <end position="196"/>
    </location>
</feature>
<dbReference type="InterPro" id="IPR040176">
    <property type="entry name" value="RNF121/RNF175"/>
</dbReference>
<dbReference type="InterPro" id="IPR001841">
    <property type="entry name" value="Znf_RING"/>
</dbReference>
<dbReference type="GO" id="GO:0005789">
    <property type="term" value="C:endoplasmic reticulum membrane"/>
    <property type="evidence" value="ECO:0007669"/>
    <property type="project" value="TreeGrafter"/>
</dbReference>
<keyword evidence="5" id="KW-0862">Zinc</keyword>
<dbReference type="GO" id="GO:0061630">
    <property type="term" value="F:ubiquitin protein ligase activity"/>
    <property type="evidence" value="ECO:0007669"/>
    <property type="project" value="TreeGrafter"/>
</dbReference>
<keyword evidence="3" id="KW-0479">Metal-binding</keyword>
<dbReference type="Pfam" id="PF13639">
    <property type="entry name" value="zf-RING_2"/>
    <property type="match status" value="1"/>
</dbReference>
<evidence type="ECO:0000256" key="4">
    <source>
        <dbReference type="ARBA" id="ARBA00022771"/>
    </source>
</evidence>
<reference evidence="12 13" key="1">
    <citation type="journal article" date="2014" name="Nat. Genet.">
        <title>Genome and transcriptome of the porcine whipworm Trichuris suis.</title>
        <authorList>
            <person name="Jex A.R."/>
            <person name="Nejsum P."/>
            <person name="Schwarz E.M."/>
            <person name="Hu L."/>
            <person name="Young N.D."/>
            <person name="Hall R.S."/>
            <person name="Korhonen P.K."/>
            <person name="Liao S."/>
            <person name="Thamsborg S."/>
            <person name="Xia J."/>
            <person name="Xu P."/>
            <person name="Wang S."/>
            <person name="Scheerlinck J.P."/>
            <person name="Hofmann A."/>
            <person name="Sternberg P.W."/>
            <person name="Wang J."/>
            <person name="Gasser R.B."/>
        </authorList>
    </citation>
    <scope>NUCLEOTIDE SEQUENCE [LARGE SCALE GENOMIC DNA]</scope>
    <source>
        <strain evidence="12">DCEP-RM93F</strain>
        <strain evidence="11">DCEP-RM93M</strain>
    </source>
</reference>
<evidence type="ECO:0000256" key="7">
    <source>
        <dbReference type="ARBA" id="ARBA00023136"/>
    </source>
</evidence>
<protein>
    <recommendedName>
        <fullName evidence="10">RING-type domain-containing protein</fullName>
    </recommendedName>
</protein>
<evidence type="ECO:0000256" key="5">
    <source>
        <dbReference type="ARBA" id="ARBA00022833"/>
    </source>
</evidence>
<dbReference type="EMBL" id="KL367504">
    <property type="protein sequence ID" value="KFD68514.1"/>
    <property type="molecule type" value="Genomic_DNA"/>
</dbReference>
<proteinExistence type="predicted"/>
<dbReference type="Proteomes" id="UP000030758">
    <property type="component" value="Unassembled WGS sequence"/>
</dbReference>
<dbReference type="InterPro" id="IPR013083">
    <property type="entry name" value="Znf_RING/FYVE/PHD"/>
</dbReference>
<evidence type="ECO:0000256" key="8">
    <source>
        <dbReference type="PROSITE-ProRule" id="PRU00175"/>
    </source>
</evidence>
<feature type="domain" description="RING-type" evidence="10">
    <location>
        <begin position="230"/>
        <end position="278"/>
    </location>
</feature>
<dbReference type="PANTHER" id="PTHR13407">
    <property type="entry name" value="RNF121 PROTEIN"/>
    <property type="match status" value="1"/>
</dbReference>
<keyword evidence="2 9" id="KW-0812">Transmembrane</keyword>
<evidence type="ECO:0000256" key="6">
    <source>
        <dbReference type="ARBA" id="ARBA00022989"/>
    </source>
</evidence>
<dbReference type="AlphaFoldDB" id="A0A085NGB8"/>
<feature type="transmembrane region" description="Helical" evidence="9">
    <location>
        <begin position="81"/>
        <end position="99"/>
    </location>
</feature>
<evidence type="ECO:0000259" key="10">
    <source>
        <dbReference type="PROSITE" id="PS50089"/>
    </source>
</evidence>
<dbReference type="EMBL" id="KL363264">
    <property type="protein sequence ID" value="KFD49769.1"/>
    <property type="molecule type" value="Genomic_DNA"/>
</dbReference>
<feature type="transmembrane region" description="Helical" evidence="9">
    <location>
        <begin position="54"/>
        <end position="74"/>
    </location>
</feature>
<keyword evidence="7 9" id="KW-0472">Membrane</keyword>
<dbReference type="SUPFAM" id="SSF57850">
    <property type="entry name" value="RING/U-box"/>
    <property type="match status" value="1"/>
</dbReference>
<evidence type="ECO:0000256" key="3">
    <source>
        <dbReference type="ARBA" id="ARBA00022723"/>
    </source>
</evidence>
<dbReference type="GO" id="GO:0000139">
    <property type="term" value="C:Golgi membrane"/>
    <property type="evidence" value="ECO:0007669"/>
    <property type="project" value="TreeGrafter"/>
</dbReference>
<dbReference type="PROSITE" id="PS50089">
    <property type="entry name" value="ZF_RING_2"/>
    <property type="match status" value="1"/>
</dbReference>
<feature type="transmembrane region" description="Helical" evidence="9">
    <location>
        <begin position="105"/>
        <end position="123"/>
    </location>
</feature>
<dbReference type="SMART" id="SM00184">
    <property type="entry name" value="RING"/>
    <property type="match status" value="1"/>
</dbReference>
<dbReference type="PANTHER" id="PTHR13407:SF0">
    <property type="entry name" value="FI05221P"/>
    <property type="match status" value="1"/>
</dbReference>
<evidence type="ECO:0000313" key="12">
    <source>
        <dbReference type="EMBL" id="KFD68514.1"/>
    </source>
</evidence>
<evidence type="ECO:0000313" key="11">
    <source>
        <dbReference type="EMBL" id="KFD49769.1"/>
    </source>
</evidence>
<gene>
    <name evidence="11" type="ORF">M513_09364</name>
    <name evidence="12" type="ORF">M514_09364</name>
</gene>
<dbReference type="CDD" id="cd16475">
    <property type="entry name" value="RING-H2_RNF121-like"/>
    <property type="match status" value="1"/>
</dbReference>